<sequence>MELIIDIDNIKEAKKKKWLLSTLKLMGIDFQTVEKRQTIAEYNQDLEAGDSEIERGEYITATDLKAEIKKW</sequence>
<name>A0ABQ1MZT3_9SPHI</name>
<organism evidence="1 2">
    <name type="scientific">Parapedobacter defluvii</name>
    <dbReference type="NCBI Taxonomy" id="2045106"/>
    <lineage>
        <taxon>Bacteria</taxon>
        <taxon>Pseudomonadati</taxon>
        <taxon>Bacteroidota</taxon>
        <taxon>Sphingobacteriia</taxon>
        <taxon>Sphingobacteriales</taxon>
        <taxon>Sphingobacteriaceae</taxon>
        <taxon>Parapedobacter</taxon>
    </lineage>
</organism>
<dbReference type="RefSeq" id="WP_188753770.1">
    <property type="nucleotide sequence ID" value="NZ_BMIK01000029.1"/>
</dbReference>
<gene>
    <name evidence="1" type="ORF">GCM10011386_45390</name>
</gene>
<proteinExistence type="predicted"/>
<dbReference type="EMBL" id="BMIK01000029">
    <property type="protein sequence ID" value="GGC48126.1"/>
    <property type="molecule type" value="Genomic_DNA"/>
</dbReference>
<evidence type="ECO:0000313" key="1">
    <source>
        <dbReference type="EMBL" id="GGC48126.1"/>
    </source>
</evidence>
<dbReference type="Proteomes" id="UP000597338">
    <property type="component" value="Unassembled WGS sequence"/>
</dbReference>
<reference evidence="2" key="1">
    <citation type="journal article" date="2019" name="Int. J. Syst. Evol. Microbiol.">
        <title>The Global Catalogue of Microorganisms (GCM) 10K type strain sequencing project: providing services to taxonomists for standard genome sequencing and annotation.</title>
        <authorList>
            <consortium name="The Broad Institute Genomics Platform"/>
            <consortium name="The Broad Institute Genome Sequencing Center for Infectious Disease"/>
            <person name="Wu L."/>
            <person name="Ma J."/>
        </authorList>
    </citation>
    <scope>NUCLEOTIDE SEQUENCE [LARGE SCALE GENOMIC DNA]</scope>
    <source>
        <strain evidence="2">CGMCC 1.15342</strain>
    </source>
</reference>
<evidence type="ECO:0000313" key="2">
    <source>
        <dbReference type="Proteomes" id="UP000597338"/>
    </source>
</evidence>
<keyword evidence="2" id="KW-1185">Reference proteome</keyword>
<protein>
    <recommendedName>
        <fullName evidence="3">Addiction module component</fullName>
    </recommendedName>
</protein>
<evidence type="ECO:0008006" key="3">
    <source>
        <dbReference type="Google" id="ProtNLM"/>
    </source>
</evidence>
<comment type="caution">
    <text evidence="1">The sequence shown here is derived from an EMBL/GenBank/DDBJ whole genome shotgun (WGS) entry which is preliminary data.</text>
</comment>
<accession>A0ABQ1MZT3</accession>